<dbReference type="EMBL" id="CATQJA010002543">
    <property type="protein sequence ID" value="CAJ0571156.1"/>
    <property type="molecule type" value="Genomic_DNA"/>
</dbReference>
<name>A0AA36CN81_9BILA</name>
<dbReference type="PANTHER" id="PTHR43899">
    <property type="entry name" value="RH59310P"/>
    <property type="match status" value="1"/>
</dbReference>
<dbReference type="Proteomes" id="UP001177023">
    <property type="component" value="Unassembled WGS sequence"/>
</dbReference>
<comment type="caution">
    <text evidence="5">The sequence shown here is derived from an EMBL/GenBank/DDBJ whole genome shotgun (WGS) entry which is preliminary data.</text>
</comment>
<gene>
    <name evidence="5" type="ORF">MSPICULIGERA_LOCUS9579</name>
</gene>
<evidence type="ECO:0000256" key="4">
    <source>
        <dbReference type="RuleBase" id="RU000363"/>
    </source>
</evidence>
<dbReference type="InterPro" id="IPR036291">
    <property type="entry name" value="NAD(P)-bd_dom_sf"/>
</dbReference>
<evidence type="ECO:0000256" key="3">
    <source>
        <dbReference type="ARBA" id="ARBA00023002"/>
    </source>
</evidence>
<dbReference type="Gene3D" id="3.40.50.720">
    <property type="entry name" value="NAD(P)-binding Rossmann-like Domain"/>
    <property type="match status" value="1"/>
</dbReference>
<evidence type="ECO:0000313" key="6">
    <source>
        <dbReference type="Proteomes" id="UP001177023"/>
    </source>
</evidence>
<protein>
    <submittedName>
        <fullName evidence="5">Uncharacterized protein</fullName>
    </submittedName>
</protein>
<comment type="similarity">
    <text evidence="2 4">Belongs to the short-chain dehydrogenases/reductases (SDR) family.</text>
</comment>
<dbReference type="GO" id="GO:0016491">
    <property type="term" value="F:oxidoreductase activity"/>
    <property type="evidence" value="ECO:0007669"/>
    <property type="project" value="UniProtKB-KW"/>
</dbReference>
<accession>A0AA36CN81</accession>
<dbReference type="InterPro" id="IPR020904">
    <property type="entry name" value="Sc_DH/Rdtase_CS"/>
</dbReference>
<dbReference type="PRINTS" id="PR00081">
    <property type="entry name" value="GDHRDH"/>
</dbReference>
<dbReference type="Pfam" id="PF00106">
    <property type="entry name" value="adh_short"/>
    <property type="match status" value="1"/>
</dbReference>
<keyword evidence="3" id="KW-0560">Oxidoreductase</keyword>
<feature type="non-terminal residue" evidence="5">
    <location>
        <position position="1"/>
    </location>
</feature>
<evidence type="ECO:0000313" key="5">
    <source>
        <dbReference type="EMBL" id="CAJ0571156.1"/>
    </source>
</evidence>
<dbReference type="PANTHER" id="PTHR43899:SF13">
    <property type="entry name" value="RH59310P"/>
    <property type="match status" value="1"/>
</dbReference>
<evidence type="ECO:0000256" key="2">
    <source>
        <dbReference type="ARBA" id="ARBA00006484"/>
    </source>
</evidence>
<organism evidence="5 6">
    <name type="scientific">Mesorhabditis spiculigera</name>
    <dbReference type="NCBI Taxonomy" id="96644"/>
    <lineage>
        <taxon>Eukaryota</taxon>
        <taxon>Metazoa</taxon>
        <taxon>Ecdysozoa</taxon>
        <taxon>Nematoda</taxon>
        <taxon>Chromadorea</taxon>
        <taxon>Rhabditida</taxon>
        <taxon>Rhabditina</taxon>
        <taxon>Rhabditomorpha</taxon>
        <taxon>Rhabditoidea</taxon>
        <taxon>Rhabditidae</taxon>
        <taxon>Mesorhabditinae</taxon>
        <taxon>Mesorhabditis</taxon>
    </lineage>
</organism>
<dbReference type="InterPro" id="IPR002347">
    <property type="entry name" value="SDR_fam"/>
</dbReference>
<dbReference type="PRINTS" id="PR00080">
    <property type="entry name" value="SDRFAMILY"/>
</dbReference>
<reference evidence="5" key="1">
    <citation type="submission" date="2023-06" db="EMBL/GenBank/DDBJ databases">
        <authorList>
            <person name="Delattre M."/>
        </authorList>
    </citation>
    <scope>NUCLEOTIDE SEQUENCE</scope>
    <source>
        <strain evidence="5">AF72</strain>
    </source>
</reference>
<dbReference type="GO" id="GO:0005783">
    <property type="term" value="C:endoplasmic reticulum"/>
    <property type="evidence" value="ECO:0007669"/>
    <property type="project" value="UniProtKB-SubCell"/>
</dbReference>
<comment type="subcellular location">
    <subcellularLocation>
        <location evidence="1">Endoplasmic reticulum</location>
    </subcellularLocation>
</comment>
<evidence type="ECO:0000256" key="1">
    <source>
        <dbReference type="ARBA" id="ARBA00004240"/>
    </source>
</evidence>
<dbReference type="SUPFAM" id="SSF51735">
    <property type="entry name" value="NAD(P)-binding Rossmann-fold domains"/>
    <property type="match status" value="1"/>
</dbReference>
<dbReference type="InterPro" id="IPR051019">
    <property type="entry name" value="VLCFA-Steroid_DH"/>
</dbReference>
<dbReference type="AlphaFoldDB" id="A0AA36CN81"/>
<dbReference type="PROSITE" id="PS00061">
    <property type="entry name" value="ADH_SHORT"/>
    <property type="match status" value="1"/>
</dbReference>
<sequence length="390" mass="43826">MIPLVFGIDRDGYINPNVIHVIWRITPSAIVEPCHNMRTAVTSLCSTPTRAHSGMERFLSRRGLFISRELFALFGWFTQSRIFWYYVTAYVTVRFSKFLFIISKSVFVHGIMPPMDVTQFKDKWTVVTGGTDGIGKAYTLELARARGLKKFYLIGRSADKLAVVAGALKKSHGAEVKTHVFDFDNGDWPTLEKEIKELDVGILLNFAGLAPNTIGNLIEQEEGMASKIMRVNLMSCIRMNELVLPGMVKKDQGIIVNMSSMTGWRPLPYTSSYPASKAAISFFSDTLSDEFRGTGVKVQCLVPMLVATSLASYDKSEANDIFVVSTETFARQAVRAIGTFELICGCWQHDFQIALAQLISPWFFKQLFVPFGMLGLHRQRVADFHKKNKD</sequence>
<dbReference type="CDD" id="cd05356">
    <property type="entry name" value="17beta-HSD1_like_SDR_c"/>
    <property type="match status" value="1"/>
</dbReference>
<proteinExistence type="inferred from homology"/>
<keyword evidence="6" id="KW-1185">Reference proteome</keyword>